<reference evidence="2 3" key="1">
    <citation type="submission" date="2024-09" db="EMBL/GenBank/DDBJ databases">
        <authorList>
            <person name="Sun Q."/>
            <person name="Mori K."/>
        </authorList>
    </citation>
    <scope>NUCLEOTIDE SEQUENCE [LARGE SCALE GENOMIC DNA]</scope>
    <source>
        <strain evidence="2 3">CCM 7609</strain>
    </source>
</reference>
<name>A0ABV5G736_9MICC</name>
<dbReference type="EMBL" id="JBHMFI010000002">
    <property type="protein sequence ID" value="MFB9074759.1"/>
    <property type="molecule type" value="Genomic_DNA"/>
</dbReference>
<evidence type="ECO:0000313" key="3">
    <source>
        <dbReference type="Proteomes" id="UP001589575"/>
    </source>
</evidence>
<proteinExistence type="predicted"/>
<gene>
    <name evidence="2" type="ORF">ACFFX0_27645</name>
</gene>
<feature type="compositionally biased region" description="Basic and acidic residues" evidence="1">
    <location>
        <begin position="38"/>
        <end position="50"/>
    </location>
</feature>
<evidence type="ECO:0000256" key="1">
    <source>
        <dbReference type="SAM" id="MobiDB-lite"/>
    </source>
</evidence>
<comment type="caution">
    <text evidence="2">The sequence shown here is derived from an EMBL/GenBank/DDBJ whole genome shotgun (WGS) entry which is preliminary data.</text>
</comment>
<accession>A0ABV5G736</accession>
<dbReference type="Proteomes" id="UP001589575">
    <property type="component" value="Unassembled WGS sequence"/>
</dbReference>
<sequence length="90" mass="10033">MDCTVIRAPSKTASTGATIFSSARRERGLSCCRGTSRSHRETSKHNDPRRQQTWRDPGQPATQQSRVAGPGAPVITRTFITRTWMRYSPA</sequence>
<organism evidence="2 3">
    <name type="scientific">Citricoccus parietis</name>
    <dbReference type="NCBI Taxonomy" id="592307"/>
    <lineage>
        <taxon>Bacteria</taxon>
        <taxon>Bacillati</taxon>
        <taxon>Actinomycetota</taxon>
        <taxon>Actinomycetes</taxon>
        <taxon>Micrococcales</taxon>
        <taxon>Micrococcaceae</taxon>
        <taxon>Citricoccus</taxon>
    </lineage>
</organism>
<feature type="compositionally biased region" description="Polar residues" evidence="1">
    <location>
        <begin position="11"/>
        <end position="21"/>
    </location>
</feature>
<feature type="region of interest" description="Disordered" evidence="1">
    <location>
        <begin position="1"/>
        <end position="73"/>
    </location>
</feature>
<keyword evidence="3" id="KW-1185">Reference proteome</keyword>
<evidence type="ECO:0000313" key="2">
    <source>
        <dbReference type="EMBL" id="MFB9074759.1"/>
    </source>
</evidence>
<protein>
    <submittedName>
        <fullName evidence="2">Uncharacterized protein</fullName>
    </submittedName>
</protein>